<evidence type="ECO:0000256" key="2">
    <source>
        <dbReference type="ARBA" id="ARBA00022771"/>
    </source>
</evidence>
<keyword evidence="2" id="KW-0863">Zinc-finger</keyword>
<organism evidence="5">
    <name type="scientific">viral metagenome</name>
    <dbReference type="NCBI Taxonomy" id="1070528"/>
    <lineage>
        <taxon>unclassified sequences</taxon>
        <taxon>metagenomes</taxon>
        <taxon>organismal metagenomes</taxon>
    </lineage>
</organism>
<evidence type="ECO:0000256" key="1">
    <source>
        <dbReference type="ARBA" id="ARBA00022723"/>
    </source>
</evidence>
<name>A0A6C0C152_9ZZZZ</name>
<proteinExistence type="predicted"/>
<evidence type="ECO:0000259" key="4">
    <source>
        <dbReference type="PROSITE" id="PS50089"/>
    </source>
</evidence>
<dbReference type="SMART" id="SM00184">
    <property type="entry name" value="RING"/>
    <property type="match status" value="1"/>
</dbReference>
<feature type="domain" description="RING-type" evidence="4">
    <location>
        <begin position="79"/>
        <end position="126"/>
    </location>
</feature>
<keyword evidence="1" id="KW-0479">Metal-binding</keyword>
<reference evidence="5" key="1">
    <citation type="journal article" date="2020" name="Nature">
        <title>Giant virus diversity and host interactions through global metagenomics.</title>
        <authorList>
            <person name="Schulz F."/>
            <person name="Roux S."/>
            <person name="Paez-Espino D."/>
            <person name="Jungbluth S."/>
            <person name="Walsh D.A."/>
            <person name="Denef V.J."/>
            <person name="McMahon K.D."/>
            <person name="Konstantinidis K.T."/>
            <person name="Eloe-Fadrosh E.A."/>
            <person name="Kyrpides N.C."/>
            <person name="Woyke T."/>
        </authorList>
    </citation>
    <scope>NUCLEOTIDE SEQUENCE</scope>
    <source>
        <strain evidence="5">GVMAG-M-3300020182-84</strain>
    </source>
</reference>
<evidence type="ECO:0000256" key="3">
    <source>
        <dbReference type="ARBA" id="ARBA00022833"/>
    </source>
</evidence>
<sequence>MPKCSYCRSSQHIISQCDVDEELVNFIMDSHKCPKFDKMSLPLLKRINVYCGFRCSVQINKLVNNALLYWENKRKENICSICYEELEYKNSCVTKCNHCFCLDCMLQSNKICVAQKKEEFTCPMCREVLITYVGLVRNNSYENIEFETITEEVNNTVQANTFSISNLMNIFRFTNIYSINNIESINEGIQHSINEEPFITDENDLDDVLMNHFTNTGNIHSGFIENR</sequence>
<dbReference type="InterPro" id="IPR001841">
    <property type="entry name" value="Znf_RING"/>
</dbReference>
<dbReference type="GO" id="GO:0008270">
    <property type="term" value="F:zinc ion binding"/>
    <property type="evidence" value="ECO:0007669"/>
    <property type="project" value="UniProtKB-KW"/>
</dbReference>
<dbReference type="Gene3D" id="3.30.40.10">
    <property type="entry name" value="Zinc/RING finger domain, C3HC4 (zinc finger)"/>
    <property type="match status" value="1"/>
</dbReference>
<accession>A0A6C0C152</accession>
<dbReference type="SUPFAM" id="SSF57850">
    <property type="entry name" value="RING/U-box"/>
    <property type="match status" value="1"/>
</dbReference>
<dbReference type="InterPro" id="IPR013083">
    <property type="entry name" value="Znf_RING/FYVE/PHD"/>
</dbReference>
<dbReference type="EMBL" id="MN739312">
    <property type="protein sequence ID" value="QHS98110.1"/>
    <property type="molecule type" value="Genomic_DNA"/>
</dbReference>
<dbReference type="PROSITE" id="PS50089">
    <property type="entry name" value="ZF_RING_2"/>
    <property type="match status" value="1"/>
</dbReference>
<evidence type="ECO:0000313" key="5">
    <source>
        <dbReference type="EMBL" id="QHS98110.1"/>
    </source>
</evidence>
<keyword evidence="3" id="KW-0862">Zinc</keyword>
<dbReference type="InterPro" id="IPR017907">
    <property type="entry name" value="Znf_RING_CS"/>
</dbReference>
<protein>
    <recommendedName>
        <fullName evidence="4">RING-type domain-containing protein</fullName>
    </recommendedName>
</protein>
<dbReference type="PROSITE" id="PS00518">
    <property type="entry name" value="ZF_RING_1"/>
    <property type="match status" value="1"/>
</dbReference>
<dbReference type="AlphaFoldDB" id="A0A6C0C152"/>